<reference evidence="3" key="2">
    <citation type="submission" date="2019-02" db="EMBL/GenBank/DDBJ databases">
        <title>Opniocepnalus argus Var Kimnra genome.</title>
        <authorList>
            <person name="Zhou C."/>
            <person name="Xiao S."/>
        </authorList>
    </citation>
    <scope>NUCLEOTIDE SEQUENCE [LARGE SCALE GENOMIC DNA]</scope>
</reference>
<accession>A0A6G1QLJ5</accession>
<dbReference type="Proteomes" id="UP000503349">
    <property type="component" value="Chromosome 18"/>
</dbReference>
<evidence type="ECO:0000313" key="2">
    <source>
        <dbReference type="EMBL" id="KAF3703183.1"/>
    </source>
</evidence>
<dbReference type="EMBL" id="CM015729">
    <property type="protein sequence ID" value="KAF3703183.1"/>
    <property type="molecule type" value="Genomic_DNA"/>
</dbReference>
<evidence type="ECO:0000256" key="1">
    <source>
        <dbReference type="SAM" id="Phobius"/>
    </source>
</evidence>
<gene>
    <name evidence="2" type="ORF">EXN66_Car018871</name>
</gene>
<evidence type="ECO:0000313" key="3">
    <source>
        <dbReference type="Proteomes" id="UP000503349"/>
    </source>
</evidence>
<keyword evidence="1" id="KW-1133">Transmembrane helix</keyword>
<organism evidence="2 3">
    <name type="scientific">Channa argus</name>
    <name type="common">Northern snakehead</name>
    <name type="synonym">Ophicephalus argus</name>
    <dbReference type="NCBI Taxonomy" id="215402"/>
    <lineage>
        <taxon>Eukaryota</taxon>
        <taxon>Metazoa</taxon>
        <taxon>Chordata</taxon>
        <taxon>Craniata</taxon>
        <taxon>Vertebrata</taxon>
        <taxon>Euteleostomi</taxon>
        <taxon>Actinopterygii</taxon>
        <taxon>Neopterygii</taxon>
        <taxon>Teleostei</taxon>
        <taxon>Neoteleostei</taxon>
        <taxon>Acanthomorphata</taxon>
        <taxon>Anabantaria</taxon>
        <taxon>Anabantiformes</taxon>
        <taxon>Channoidei</taxon>
        <taxon>Channidae</taxon>
        <taxon>Channa</taxon>
    </lineage>
</organism>
<sequence>MLNSFIKSSDSFLLQHIFQTLRDANVKYVQPSSLWLAAADMAGGLCFCVVSVPFM</sequence>
<proteinExistence type="predicted"/>
<name>A0A6G1QLJ5_CHAAH</name>
<keyword evidence="1" id="KW-0472">Membrane</keyword>
<feature type="transmembrane region" description="Helical" evidence="1">
    <location>
        <begin position="34"/>
        <end position="54"/>
    </location>
</feature>
<reference evidence="2 3" key="1">
    <citation type="submission" date="2019-02" db="EMBL/GenBank/DDBJ databases">
        <title>Opniocepnalus argus genome.</title>
        <authorList>
            <person name="Zhou C."/>
            <person name="Xiao S."/>
        </authorList>
    </citation>
    <scope>NUCLEOTIDE SEQUENCE [LARGE SCALE GENOMIC DNA]</scope>
    <source>
        <strain evidence="2">OARG1902GOOAL</strain>
        <tissue evidence="2">Muscle</tissue>
    </source>
</reference>
<keyword evidence="1" id="KW-0812">Transmembrane</keyword>
<dbReference type="AlphaFoldDB" id="A0A6G1QLJ5"/>
<protein>
    <submittedName>
        <fullName evidence="2">Uncharacterized protein</fullName>
    </submittedName>
</protein>
<keyword evidence="3" id="KW-1185">Reference proteome</keyword>